<reference evidence="1 2" key="1">
    <citation type="journal article" date="2021" name="Hortic Res">
        <title>Chromosome-scale assembly of the Dendrobium chrysotoxum genome enhances the understanding of orchid evolution.</title>
        <authorList>
            <person name="Zhang Y."/>
            <person name="Zhang G.Q."/>
            <person name="Zhang D."/>
            <person name="Liu X.D."/>
            <person name="Xu X.Y."/>
            <person name="Sun W.H."/>
            <person name="Yu X."/>
            <person name="Zhu X."/>
            <person name="Wang Z.W."/>
            <person name="Zhao X."/>
            <person name="Zhong W.Y."/>
            <person name="Chen H."/>
            <person name="Yin W.L."/>
            <person name="Huang T."/>
            <person name="Niu S.C."/>
            <person name="Liu Z.J."/>
        </authorList>
    </citation>
    <scope>NUCLEOTIDE SEQUENCE [LARGE SCALE GENOMIC DNA]</scope>
    <source>
        <strain evidence="1">Lindl</strain>
    </source>
</reference>
<evidence type="ECO:0000313" key="2">
    <source>
        <dbReference type="Proteomes" id="UP000775213"/>
    </source>
</evidence>
<sequence length="195" mass="22011">MDYSFVFYHRSYYVCNYYIKLIKWPPIFDILVESPICSYMNLFIGTTFAFNNASTVGYRPSVMRVVKNDFLVFSDHCKTLVHSKHESYHLNSCLKKISSSKSKFVDAAVTYNLSAQTVGVPNEFNKNIIKTNCKPPTEGNSVPTNPLIQATPNVVIDLANPYNIGPKCNIMNNVKEAQSGVTISLNVSKMILIKY</sequence>
<comment type="caution">
    <text evidence="1">The sequence shown here is derived from an EMBL/GenBank/DDBJ whole genome shotgun (WGS) entry which is preliminary data.</text>
</comment>
<dbReference type="Proteomes" id="UP000775213">
    <property type="component" value="Unassembled WGS sequence"/>
</dbReference>
<proteinExistence type="predicted"/>
<name>A0AAV7HF56_DENCH</name>
<protein>
    <submittedName>
        <fullName evidence="1">Uncharacterized protein</fullName>
    </submittedName>
</protein>
<organism evidence="1 2">
    <name type="scientific">Dendrobium chrysotoxum</name>
    <name type="common">Orchid</name>
    <dbReference type="NCBI Taxonomy" id="161865"/>
    <lineage>
        <taxon>Eukaryota</taxon>
        <taxon>Viridiplantae</taxon>
        <taxon>Streptophyta</taxon>
        <taxon>Embryophyta</taxon>
        <taxon>Tracheophyta</taxon>
        <taxon>Spermatophyta</taxon>
        <taxon>Magnoliopsida</taxon>
        <taxon>Liliopsida</taxon>
        <taxon>Asparagales</taxon>
        <taxon>Orchidaceae</taxon>
        <taxon>Epidendroideae</taxon>
        <taxon>Malaxideae</taxon>
        <taxon>Dendrobiinae</taxon>
        <taxon>Dendrobium</taxon>
    </lineage>
</organism>
<dbReference type="EMBL" id="JAGFBR010000006">
    <property type="protein sequence ID" value="KAH0466055.1"/>
    <property type="molecule type" value="Genomic_DNA"/>
</dbReference>
<evidence type="ECO:0000313" key="1">
    <source>
        <dbReference type="EMBL" id="KAH0466055.1"/>
    </source>
</evidence>
<accession>A0AAV7HF56</accession>
<dbReference type="AlphaFoldDB" id="A0AAV7HF56"/>
<keyword evidence="2" id="KW-1185">Reference proteome</keyword>
<gene>
    <name evidence="1" type="ORF">IEQ34_006158</name>
</gene>